<evidence type="ECO:0008006" key="4">
    <source>
        <dbReference type="Google" id="ProtNLM"/>
    </source>
</evidence>
<keyword evidence="1" id="KW-0732">Signal</keyword>
<organism evidence="2 3">
    <name type="scientific">Sphingomonas taxi</name>
    <dbReference type="NCBI Taxonomy" id="1549858"/>
    <lineage>
        <taxon>Bacteria</taxon>
        <taxon>Pseudomonadati</taxon>
        <taxon>Pseudomonadota</taxon>
        <taxon>Alphaproteobacteria</taxon>
        <taxon>Sphingomonadales</taxon>
        <taxon>Sphingomonadaceae</taxon>
        <taxon>Sphingomonas</taxon>
    </lineage>
</organism>
<evidence type="ECO:0000313" key="2">
    <source>
        <dbReference type="EMBL" id="PZQ61140.1"/>
    </source>
</evidence>
<feature type="chain" id="PRO_5016100142" description="DUF3887 domain-containing protein" evidence="1">
    <location>
        <begin position="20"/>
        <end position="122"/>
    </location>
</feature>
<proteinExistence type="predicted"/>
<gene>
    <name evidence="2" type="ORF">DI544_06085</name>
</gene>
<dbReference type="EMBL" id="QFQI01000003">
    <property type="protein sequence ID" value="PZQ61140.1"/>
    <property type="molecule type" value="Genomic_DNA"/>
</dbReference>
<feature type="signal peptide" evidence="1">
    <location>
        <begin position="1"/>
        <end position="19"/>
    </location>
</feature>
<reference evidence="2 3" key="1">
    <citation type="submission" date="2017-08" db="EMBL/GenBank/DDBJ databases">
        <title>Infants hospitalized years apart are colonized by the same room-sourced microbial strains.</title>
        <authorList>
            <person name="Brooks B."/>
            <person name="Olm M.R."/>
            <person name="Firek B.A."/>
            <person name="Baker R."/>
            <person name="Thomas B.C."/>
            <person name="Morowitz M.J."/>
            <person name="Banfield J.F."/>
        </authorList>
    </citation>
    <scope>NUCLEOTIDE SEQUENCE [LARGE SCALE GENOMIC DNA]</scope>
    <source>
        <strain evidence="2">S2_005_001_R1_22</strain>
    </source>
</reference>
<protein>
    <recommendedName>
        <fullName evidence="4">DUF3887 domain-containing protein</fullName>
    </recommendedName>
</protein>
<evidence type="ECO:0000313" key="3">
    <source>
        <dbReference type="Proteomes" id="UP000249229"/>
    </source>
</evidence>
<accession>A0A2W5RCZ5</accession>
<name>A0A2W5RCZ5_9SPHN</name>
<dbReference type="AlphaFoldDB" id="A0A2W5RCZ5"/>
<evidence type="ECO:0000256" key="1">
    <source>
        <dbReference type="SAM" id="SignalP"/>
    </source>
</evidence>
<sequence length="122" mass="12817">MHTAMLLMGAVAIAGGAVAQPATDGDYAPALRRMIAETAAGRCPADIMAEALLAACREQLPTLGPDLASLGAIRDVSFVKAEDRDGQRVETYAVRHAGGRTMIWSIGDRRDGRFGAAYTLGQ</sequence>
<comment type="caution">
    <text evidence="2">The sequence shown here is derived from an EMBL/GenBank/DDBJ whole genome shotgun (WGS) entry which is preliminary data.</text>
</comment>
<dbReference type="Proteomes" id="UP000249229">
    <property type="component" value="Unassembled WGS sequence"/>
</dbReference>